<dbReference type="SUPFAM" id="SSF56801">
    <property type="entry name" value="Acetyl-CoA synthetase-like"/>
    <property type="match status" value="1"/>
</dbReference>
<evidence type="ECO:0000256" key="9">
    <source>
        <dbReference type="ARBA" id="ARBA00075111"/>
    </source>
</evidence>
<dbReference type="Proteomes" id="UP000186102">
    <property type="component" value="Unassembled WGS sequence"/>
</dbReference>
<comment type="subunit">
    <text evidence="1">Monomer.</text>
</comment>
<dbReference type="PIRSF" id="PIRSF006444">
    <property type="entry name" value="PaaK"/>
    <property type="match status" value="1"/>
</dbReference>
<dbReference type="AlphaFoldDB" id="A0A1Q8R185"/>
<name>A0A1Q8R185_9FIRM</name>
<dbReference type="FunFam" id="3.40.50.12780:FF:000016">
    <property type="entry name" value="Phenylacetate-coenzyme A ligase"/>
    <property type="match status" value="1"/>
</dbReference>
<evidence type="ECO:0000256" key="10">
    <source>
        <dbReference type="PIRNR" id="PIRNR006444"/>
    </source>
</evidence>
<dbReference type="Pfam" id="PF00501">
    <property type="entry name" value="AMP-binding"/>
    <property type="match status" value="1"/>
</dbReference>
<dbReference type="GO" id="GO:0000166">
    <property type="term" value="F:nucleotide binding"/>
    <property type="evidence" value="ECO:0007669"/>
    <property type="project" value="UniProtKB-KW"/>
</dbReference>
<evidence type="ECO:0000259" key="12">
    <source>
        <dbReference type="Pfam" id="PF14535"/>
    </source>
</evidence>
<sequence length="448" mass="50433">MKRVIEVETAHKIMVGRDGEMDKVDHEDTKAERTEEYWLKSLRKTVERVLPIPHYRERFGAIGITQAEDVQTLEDFQRLPLTTKEDLRKNYPFGLFAEPMDNIVRLHASSGTTGKPTVVGYTRQDILLWAKIVARGLERAGVTKKDIVQIAYGYGLFTGGMGLHYGCEELGAVVVPISGGNTARQLMLMRDFGTTVLACTPSYALFLAESLEESGIAREELKLKIGIFGAEPWTEGMREQIEARLGIKAFDIYGLSETMGPGVALECQAHQGLHIDEHFYPEILDPEGNPLPVGERGELVITSLDKEGFPALRYRTKDLTTLHYGMCPCGEVGWTMERVSARVDDMLIIRGVNVFPSQVEEAILSLGGFEPHYLLVVYRVGNLDQLEVQVEVNETSFFDEVRELEGRQERLKQRIEEILGISIRIRLVEPKSIPRSEGKAVRVIDKRQ</sequence>
<comment type="similarity">
    <text evidence="6 10">Belongs to the phenylacetyl-CoA ligase family.</text>
</comment>
<evidence type="ECO:0000313" key="13">
    <source>
        <dbReference type="EMBL" id="OLN33364.1"/>
    </source>
</evidence>
<reference evidence="13 14" key="1">
    <citation type="submission" date="2016-09" db="EMBL/GenBank/DDBJ databases">
        <title>Complete genome of Desulfosporosinus sp. OL.</title>
        <authorList>
            <person name="Mardanov A."/>
            <person name="Beletsky A."/>
            <person name="Panova A."/>
            <person name="Karnachuk O."/>
            <person name="Ravin N."/>
        </authorList>
    </citation>
    <scope>NUCLEOTIDE SEQUENCE [LARGE SCALE GENOMIC DNA]</scope>
    <source>
        <strain evidence="13 14">OL</strain>
    </source>
</reference>
<dbReference type="InterPro" id="IPR042099">
    <property type="entry name" value="ANL_N_sf"/>
</dbReference>
<dbReference type="InterPro" id="IPR051414">
    <property type="entry name" value="Adenylate-forming_Reductase"/>
</dbReference>
<organism evidence="13 14">
    <name type="scientific">Desulfosporosinus metallidurans</name>
    <dbReference type="NCBI Taxonomy" id="1888891"/>
    <lineage>
        <taxon>Bacteria</taxon>
        <taxon>Bacillati</taxon>
        <taxon>Bacillota</taxon>
        <taxon>Clostridia</taxon>
        <taxon>Eubacteriales</taxon>
        <taxon>Desulfitobacteriaceae</taxon>
        <taxon>Desulfosporosinus</taxon>
    </lineage>
</organism>
<feature type="domain" description="AMP-dependent synthetase/ligase" evidence="11">
    <location>
        <begin position="99"/>
        <end position="302"/>
    </location>
</feature>
<dbReference type="InterPro" id="IPR000873">
    <property type="entry name" value="AMP-dep_synth/lig_dom"/>
</dbReference>
<feature type="domain" description="AMP-dependent ligase C-terminal" evidence="12">
    <location>
        <begin position="351"/>
        <end position="447"/>
    </location>
</feature>
<dbReference type="EMBL" id="MLBF01000003">
    <property type="protein sequence ID" value="OLN33364.1"/>
    <property type="molecule type" value="Genomic_DNA"/>
</dbReference>
<dbReference type="STRING" id="1888891.DSOL_0610"/>
<dbReference type="Pfam" id="PF14535">
    <property type="entry name" value="AMP-binding_C_2"/>
    <property type="match status" value="1"/>
</dbReference>
<dbReference type="CDD" id="cd05913">
    <property type="entry name" value="PaaK"/>
    <property type="match status" value="1"/>
</dbReference>
<dbReference type="PANTHER" id="PTHR43439">
    <property type="entry name" value="PHENYLACETATE-COENZYME A LIGASE"/>
    <property type="match status" value="1"/>
</dbReference>
<evidence type="ECO:0000256" key="4">
    <source>
        <dbReference type="ARBA" id="ARBA00050450"/>
    </source>
</evidence>
<comment type="function">
    <text evidence="10">Catalyzes the activation of phenylacetic acid (PA) to phenylacetyl-CoA (PA-CoA).</text>
</comment>
<dbReference type="PANTHER" id="PTHR43439:SF1">
    <property type="entry name" value="PHENYLACETATE-COENZYME A LIGASE"/>
    <property type="match status" value="1"/>
</dbReference>
<comment type="catalytic activity">
    <reaction evidence="4">
        <text>2-phenylacetate + ATP + CoA = phenylacetyl-CoA + AMP + diphosphate</text>
        <dbReference type="Rhea" id="RHEA:20956"/>
        <dbReference type="ChEBI" id="CHEBI:18401"/>
        <dbReference type="ChEBI" id="CHEBI:30616"/>
        <dbReference type="ChEBI" id="CHEBI:33019"/>
        <dbReference type="ChEBI" id="CHEBI:57287"/>
        <dbReference type="ChEBI" id="CHEBI:57390"/>
        <dbReference type="ChEBI" id="CHEBI:456215"/>
        <dbReference type="EC" id="6.2.1.30"/>
    </reaction>
    <physiologicalReaction direction="left-to-right" evidence="4">
        <dbReference type="Rhea" id="RHEA:20957"/>
    </physiologicalReaction>
</comment>
<comment type="caution">
    <text evidence="13">The sequence shown here is derived from an EMBL/GenBank/DDBJ whole genome shotgun (WGS) entry which is preliminary data.</text>
</comment>
<keyword evidence="2 10" id="KW-0436">Ligase</keyword>
<evidence type="ECO:0000256" key="3">
    <source>
        <dbReference type="ARBA" id="ARBA00022741"/>
    </source>
</evidence>
<proteinExistence type="inferred from homology"/>
<dbReference type="Gene3D" id="3.40.50.12780">
    <property type="entry name" value="N-terminal domain of ligase-like"/>
    <property type="match status" value="1"/>
</dbReference>
<dbReference type="InterPro" id="IPR028154">
    <property type="entry name" value="AMP-dep_Lig_C"/>
</dbReference>
<dbReference type="GO" id="GO:0047475">
    <property type="term" value="F:phenylacetate-CoA ligase activity"/>
    <property type="evidence" value="ECO:0007669"/>
    <property type="project" value="UniProtKB-EC"/>
</dbReference>
<dbReference type="Gene3D" id="3.30.300.30">
    <property type="match status" value="1"/>
</dbReference>
<evidence type="ECO:0000259" key="11">
    <source>
        <dbReference type="Pfam" id="PF00501"/>
    </source>
</evidence>
<dbReference type="InterPro" id="IPR011880">
    <property type="entry name" value="PA_CoA_ligase"/>
</dbReference>
<evidence type="ECO:0000256" key="1">
    <source>
        <dbReference type="ARBA" id="ARBA00011245"/>
    </source>
</evidence>
<evidence type="ECO:0000256" key="6">
    <source>
        <dbReference type="ARBA" id="ARBA00061566"/>
    </source>
</evidence>
<evidence type="ECO:0000313" key="14">
    <source>
        <dbReference type="Proteomes" id="UP000186102"/>
    </source>
</evidence>
<dbReference type="InterPro" id="IPR045851">
    <property type="entry name" value="AMP-bd_C_sf"/>
</dbReference>
<evidence type="ECO:0000256" key="5">
    <source>
        <dbReference type="ARBA" id="ARBA00060591"/>
    </source>
</evidence>
<dbReference type="GO" id="GO:0010124">
    <property type="term" value="P:phenylacetate catabolic process"/>
    <property type="evidence" value="ECO:0007669"/>
    <property type="project" value="UniProtKB-UniRule"/>
</dbReference>
<evidence type="ECO:0000256" key="7">
    <source>
        <dbReference type="ARBA" id="ARBA00066629"/>
    </source>
</evidence>
<comment type="pathway">
    <text evidence="5 10">Aromatic compound metabolism; phenylacetate degradation.</text>
</comment>
<keyword evidence="14" id="KW-1185">Reference proteome</keyword>
<dbReference type="FunFam" id="3.30.300.30:FF:000019">
    <property type="entry name" value="Phenylacetate-coenzyme A ligase"/>
    <property type="match status" value="1"/>
</dbReference>
<evidence type="ECO:0000256" key="8">
    <source>
        <dbReference type="ARBA" id="ARBA00068695"/>
    </source>
</evidence>
<evidence type="ECO:0000256" key="2">
    <source>
        <dbReference type="ARBA" id="ARBA00022598"/>
    </source>
</evidence>
<protein>
    <recommendedName>
        <fullName evidence="8 10">Phenylacetate-coenzyme A ligase</fullName>
        <ecNumber evidence="7 10">6.2.1.30</ecNumber>
    </recommendedName>
    <alternativeName>
        <fullName evidence="9 10">Phenylacetyl-CoA ligase</fullName>
    </alternativeName>
</protein>
<gene>
    <name evidence="13" type="ORF">DSOL_0610</name>
</gene>
<dbReference type="EC" id="6.2.1.30" evidence="7 10"/>
<keyword evidence="3 10" id="KW-0547">Nucleotide-binding</keyword>
<dbReference type="UniPathway" id="UPA00930"/>
<accession>A0A1Q8R185</accession>